<dbReference type="Proteomes" id="UP000828390">
    <property type="component" value="Unassembled WGS sequence"/>
</dbReference>
<reference evidence="2" key="1">
    <citation type="journal article" date="2019" name="bioRxiv">
        <title>The Genome of the Zebra Mussel, Dreissena polymorpha: A Resource for Invasive Species Research.</title>
        <authorList>
            <person name="McCartney M.A."/>
            <person name="Auch B."/>
            <person name="Kono T."/>
            <person name="Mallez S."/>
            <person name="Zhang Y."/>
            <person name="Obille A."/>
            <person name="Becker A."/>
            <person name="Abrahante J.E."/>
            <person name="Garbe J."/>
            <person name="Badalamenti J.P."/>
            <person name="Herman A."/>
            <person name="Mangelson H."/>
            <person name="Liachko I."/>
            <person name="Sullivan S."/>
            <person name="Sone E.D."/>
            <person name="Koren S."/>
            <person name="Silverstein K.A.T."/>
            <person name="Beckman K.B."/>
            <person name="Gohl D.M."/>
        </authorList>
    </citation>
    <scope>NUCLEOTIDE SEQUENCE</scope>
    <source>
        <strain evidence="2">Duluth1</strain>
        <tissue evidence="2">Whole animal</tissue>
    </source>
</reference>
<feature type="region of interest" description="Disordered" evidence="1">
    <location>
        <begin position="1"/>
        <end position="32"/>
    </location>
</feature>
<comment type="caution">
    <text evidence="2">The sequence shown here is derived from an EMBL/GenBank/DDBJ whole genome shotgun (WGS) entry which is preliminary data.</text>
</comment>
<dbReference type="AlphaFoldDB" id="A0A9D4BWG8"/>
<dbReference type="EMBL" id="JAIWYP010000014">
    <property type="protein sequence ID" value="KAH3708783.1"/>
    <property type="molecule type" value="Genomic_DNA"/>
</dbReference>
<evidence type="ECO:0000256" key="1">
    <source>
        <dbReference type="SAM" id="MobiDB-lite"/>
    </source>
</evidence>
<feature type="region of interest" description="Disordered" evidence="1">
    <location>
        <begin position="103"/>
        <end position="127"/>
    </location>
</feature>
<evidence type="ECO:0000313" key="2">
    <source>
        <dbReference type="EMBL" id="KAH3708783.1"/>
    </source>
</evidence>
<gene>
    <name evidence="2" type="ORF">DPMN_068242</name>
</gene>
<proteinExistence type="predicted"/>
<organism evidence="2 3">
    <name type="scientific">Dreissena polymorpha</name>
    <name type="common">Zebra mussel</name>
    <name type="synonym">Mytilus polymorpha</name>
    <dbReference type="NCBI Taxonomy" id="45954"/>
    <lineage>
        <taxon>Eukaryota</taxon>
        <taxon>Metazoa</taxon>
        <taxon>Spiralia</taxon>
        <taxon>Lophotrochozoa</taxon>
        <taxon>Mollusca</taxon>
        <taxon>Bivalvia</taxon>
        <taxon>Autobranchia</taxon>
        <taxon>Heteroconchia</taxon>
        <taxon>Euheterodonta</taxon>
        <taxon>Imparidentia</taxon>
        <taxon>Neoheterodontei</taxon>
        <taxon>Myida</taxon>
        <taxon>Dreissenoidea</taxon>
        <taxon>Dreissenidae</taxon>
        <taxon>Dreissena</taxon>
    </lineage>
</organism>
<sequence length="271" mass="31172">MENSGRQIGDNRPATSSGIHVDDKDDVSSEDDDVKIWQHNPIYFPAGKAQPPHHANFTTFKGVQEMEMEQMELNDFNDEGMRLIQPRQREVPIRRVGLMENSGRQIGDNRPATSSGIHVDDKDDVSSEDDDVKIWQHNPIYFPAGKAQPPHHANVTTFKGVQEMELEQMELIQPRQREVPNRRFDVTMLAEYRRHGRQASPLLGRSLSRAHMYRPPSPGVQEMELEQMELIQPRQREVPNRRFDVTMLAEYRRHGPQASPLLGRSLSRAPK</sequence>
<reference evidence="2" key="2">
    <citation type="submission" date="2020-11" db="EMBL/GenBank/DDBJ databases">
        <authorList>
            <person name="McCartney M.A."/>
            <person name="Auch B."/>
            <person name="Kono T."/>
            <person name="Mallez S."/>
            <person name="Becker A."/>
            <person name="Gohl D.M."/>
            <person name="Silverstein K.A.T."/>
            <person name="Koren S."/>
            <person name="Bechman K.B."/>
            <person name="Herman A."/>
            <person name="Abrahante J.E."/>
            <person name="Garbe J."/>
        </authorList>
    </citation>
    <scope>NUCLEOTIDE SEQUENCE</scope>
    <source>
        <strain evidence="2">Duluth1</strain>
        <tissue evidence="2">Whole animal</tissue>
    </source>
</reference>
<protein>
    <submittedName>
        <fullName evidence="2">Uncharacterized protein</fullName>
    </submittedName>
</protein>
<keyword evidence="3" id="KW-1185">Reference proteome</keyword>
<name>A0A9D4BWG8_DREPO</name>
<accession>A0A9D4BWG8</accession>
<evidence type="ECO:0000313" key="3">
    <source>
        <dbReference type="Proteomes" id="UP000828390"/>
    </source>
</evidence>